<evidence type="ECO:0000313" key="6">
    <source>
        <dbReference type="Proteomes" id="UP000095008"/>
    </source>
</evidence>
<dbReference type="OrthoDB" id="9767539at2"/>
<feature type="chain" id="PRO_5009434581" description="Alginate export domain-containing protein" evidence="1">
    <location>
        <begin position="29"/>
        <end position="414"/>
    </location>
</feature>
<reference evidence="4 5" key="1">
    <citation type="journal article" date="2016" name="Int. J. Mol. Sci.">
        <title>Comparative genomics of the extreme acidophile Acidithiobacillus thiooxidans reveals intraspecific divergence and niche adaptation.</title>
        <authorList>
            <person name="Zhang X."/>
            <person name="Feng X."/>
            <person name="Tao J."/>
            <person name="Ma L."/>
            <person name="Xiao Y."/>
            <person name="Liang Y."/>
            <person name="Liu X."/>
            <person name="Yin H."/>
        </authorList>
    </citation>
    <scope>NUCLEOTIDE SEQUENCE [LARGE SCALE GENOMIC DNA]</scope>
    <source>
        <strain evidence="3 5">A02</strain>
        <strain evidence="4">DXS-W</strain>
    </source>
</reference>
<dbReference type="Gene3D" id="2.40.160.10">
    <property type="entry name" value="Porin"/>
    <property type="match status" value="1"/>
</dbReference>
<dbReference type="RefSeq" id="WP_024893708.1">
    <property type="nucleotide sequence ID" value="NZ_DAIAWO010000094.1"/>
</dbReference>
<feature type="domain" description="Alginate export" evidence="2">
    <location>
        <begin position="104"/>
        <end position="299"/>
    </location>
</feature>
<protein>
    <recommendedName>
        <fullName evidence="2">Alginate export domain-containing protein</fullName>
    </recommendedName>
</protein>
<gene>
    <name evidence="4" type="ORF">A6M23_00090</name>
    <name evidence="3" type="ORF">A6P07_08290</name>
</gene>
<dbReference type="Proteomes" id="UP000095008">
    <property type="component" value="Unassembled WGS sequence"/>
</dbReference>
<evidence type="ECO:0000313" key="3">
    <source>
        <dbReference type="EMBL" id="OCX73533.1"/>
    </source>
</evidence>
<proteinExistence type="predicted"/>
<keyword evidence="6" id="KW-1185">Reference proteome</keyword>
<feature type="signal peptide" evidence="1">
    <location>
        <begin position="1"/>
        <end position="28"/>
    </location>
</feature>
<name>A0A1C2JDU3_ACITH</name>
<comment type="caution">
    <text evidence="4">The sequence shown here is derived from an EMBL/GenBank/DDBJ whole genome shotgun (WGS) entry which is preliminary data.</text>
</comment>
<dbReference type="EMBL" id="LWRY01000001">
    <property type="protein sequence ID" value="OCX76564.1"/>
    <property type="molecule type" value="Genomic_DNA"/>
</dbReference>
<evidence type="ECO:0000259" key="2">
    <source>
        <dbReference type="Pfam" id="PF13372"/>
    </source>
</evidence>
<evidence type="ECO:0000256" key="1">
    <source>
        <dbReference type="SAM" id="SignalP"/>
    </source>
</evidence>
<keyword evidence="1" id="KW-0732">Signal</keyword>
<dbReference type="Proteomes" id="UP000094893">
    <property type="component" value="Unassembled WGS sequence"/>
</dbReference>
<organism evidence="4 6">
    <name type="scientific">Acidithiobacillus thiooxidans</name>
    <name type="common">Thiobacillus thiooxidans</name>
    <dbReference type="NCBI Taxonomy" id="930"/>
    <lineage>
        <taxon>Bacteria</taxon>
        <taxon>Pseudomonadati</taxon>
        <taxon>Pseudomonadota</taxon>
        <taxon>Acidithiobacillia</taxon>
        <taxon>Acidithiobacillales</taxon>
        <taxon>Acidithiobacillaceae</taxon>
        <taxon>Acidithiobacillus</taxon>
    </lineage>
</organism>
<accession>A0A1C2JDU3</accession>
<evidence type="ECO:0000313" key="5">
    <source>
        <dbReference type="Proteomes" id="UP000094893"/>
    </source>
</evidence>
<dbReference type="EMBL" id="LWSA01000102">
    <property type="protein sequence ID" value="OCX73533.1"/>
    <property type="molecule type" value="Genomic_DNA"/>
</dbReference>
<dbReference type="AlphaFoldDB" id="A0A1C2JDU3"/>
<dbReference type="InterPro" id="IPR025388">
    <property type="entry name" value="Alginate_export_dom"/>
</dbReference>
<dbReference type="STRING" id="930.GCA_002079865_02123"/>
<evidence type="ECO:0000313" key="4">
    <source>
        <dbReference type="EMBL" id="OCX76564.1"/>
    </source>
</evidence>
<dbReference type="InterPro" id="IPR023614">
    <property type="entry name" value="Porin_dom_sf"/>
</dbReference>
<dbReference type="Pfam" id="PF13372">
    <property type="entry name" value="Alginate_exp"/>
    <property type="match status" value="1"/>
</dbReference>
<sequence length="414" mass="45177">MPSLKKTAAHLAVMNALLVTLAGTWANADTLSDAITQGQVHLDFRPRYEFMSQDGKKDANAFTVQTLLGLNSKPISGFSADLQFINVAGIINQYNSLRNGKTAYSVIPDPDESNVNQAYLQFAGIPGWKLRAGRQEINLDDERFVGAVGFRQTPQTFDSVSISGKPLKDLSIYGAYIWRIKNILNENVPSQTILSEINWSPSSFIHAQGFGYWYGNQAHSAIPGAAACFLSGNAQVCNSQTLGLRVGGVIPLTHTLKLPYDLSYARQLPYDGGSAAINASYYHLSAGLALPSVALHANYMVMGANPQGSYGFQTPLATKHAFNGWAEVFLTTPPKGLRSLYVTATGKIMKTQLMATYYDFQADHGAAHYGNELDLSVTHGFSRHWSAGVQYADYRRSSYGVNTEGAWVFVDAKF</sequence>